<evidence type="ECO:0000259" key="1">
    <source>
        <dbReference type="Pfam" id="PF24671"/>
    </source>
</evidence>
<sequence>MEKPAEVVLSDEFSPPPRQATLDAEFQKALQVEKDLYQAVRDSEREMQDIVSLRKREEQVIILEKSVFETAREKAKENTVDESAVEIQEEKDENHVDYLTPFLQNVHDISAITLEEAEDARDECLKAMKERLLERANIIQCRLDEENSLLAKKQAAFQRNRDHVEGADDEFERFCAEAMFRIQILEQRLSQHEETALQKYANLDQKLRQDPRLTGLNAK</sequence>
<name>A0A7S3LLB9_9STRA</name>
<dbReference type="PANTHER" id="PTHR35249">
    <property type="entry name" value="DYNEIN REGULATORY COMPLEX SUBUNIT 7"/>
    <property type="match status" value="1"/>
</dbReference>
<gene>
    <name evidence="2" type="ORF">ASTO00021_LOCUS3759</name>
</gene>
<dbReference type="InterPro" id="IPR056292">
    <property type="entry name" value="DRC7_C"/>
</dbReference>
<feature type="domain" description="Dynein regulatory complex subunit 7 C-terminal" evidence="1">
    <location>
        <begin position="112"/>
        <end position="215"/>
    </location>
</feature>
<accession>A0A7S3LLB9</accession>
<proteinExistence type="predicted"/>
<protein>
    <recommendedName>
        <fullName evidence="1">Dynein regulatory complex subunit 7 C-terminal domain-containing protein</fullName>
    </recommendedName>
</protein>
<dbReference type="AlphaFoldDB" id="A0A7S3LLB9"/>
<dbReference type="InterPro" id="IPR033551">
    <property type="entry name" value="DRC7/lobo"/>
</dbReference>
<reference evidence="2" key="1">
    <citation type="submission" date="2021-01" db="EMBL/GenBank/DDBJ databases">
        <authorList>
            <person name="Corre E."/>
            <person name="Pelletier E."/>
            <person name="Niang G."/>
            <person name="Scheremetjew M."/>
            <person name="Finn R."/>
            <person name="Kale V."/>
            <person name="Holt S."/>
            <person name="Cochrane G."/>
            <person name="Meng A."/>
            <person name="Brown T."/>
            <person name="Cohen L."/>
        </authorList>
    </citation>
    <scope>NUCLEOTIDE SEQUENCE</scope>
    <source>
        <strain evidence="2">GSBS06</strain>
    </source>
</reference>
<dbReference type="PANTHER" id="PTHR35249:SF2">
    <property type="entry name" value="DYNEIN REGULATORY COMPLEX SUBUNIT 7"/>
    <property type="match status" value="1"/>
</dbReference>
<dbReference type="GO" id="GO:0048870">
    <property type="term" value="P:cell motility"/>
    <property type="evidence" value="ECO:0007669"/>
    <property type="project" value="TreeGrafter"/>
</dbReference>
<organism evidence="2">
    <name type="scientific">Aplanochytrium stocchinoi</name>
    <dbReference type="NCBI Taxonomy" id="215587"/>
    <lineage>
        <taxon>Eukaryota</taxon>
        <taxon>Sar</taxon>
        <taxon>Stramenopiles</taxon>
        <taxon>Bigyra</taxon>
        <taxon>Labyrinthulomycetes</taxon>
        <taxon>Thraustochytrida</taxon>
        <taxon>Thraustochytriidae</taxon>
        <taxon>Aplanochytrium</taxon>
    </lineage>
</organism>
<dbReference type="GO" id="GO:0031514">
    <property type="term" value="C:motile cilium"/>
    <property type="evidence" value="ECO:0007669"/>
    <property type="project" value="TreeGrafter"/>
</dbReference>
<dbReference type="EMBL" id="HBIN01005235">
    <property type="protein sequence ID" value="CAE0433438.1"/>
    <property type="molecule type" value="Transcribed_RNA"/>
</dbReference>
<dbReference type="Pfam" id="PF24671">
    <property type="entry name" value="DRC7_C"/>
    <property type="match status" value="1"/>
</dbReference>
<evidence type="ECO:0000313" key="2">
    <source>
        <dbReference type="EMBL" id="CAE0433438.1"/>
    </source>
</evidence>